<dbReference type="SMART" id="SM01118">
    <property type="entry name" value="CYTH"/>
    <property type="match status" value="1"/>
</dbReference>
<keyword evidence="1" id="KW-0175">Coiled coil</keyword>
<dbReference type="InterPro" id="IPR033469">
    <property type="entry name" value="CYTH-like_dom_sf"/>
</dbReference>
<reference evidence="4 5" key="1">
    <citation type="submission" date="2020-01" db="EMBL/GenBank/DDBJ databases">
        <title>Investigation of new actinobacteria for the biodesulphurisation of diesel fuel.</title>
        <authorList>
            <person name="Athi Narayanan S.M."/>
        </authorList>
    </citation>
    <scope>NUCLEOTIDE SEQUENCE [LARGE SCALE GENOMIC DNA]</scope>
    <source>
        <strain evidence="4 5">213E</strain>
    </source>
</reference>
<organism evidence="4 5">
    <name type="scientific">Gordonia desulfuricans</name>
    <dbReference type="NCBI Taxonomy" id="89051"/>
    <lineage>
        <taxon>Bacteria</taxon>
        <taxon>Bacillati</taxon>
        <taxon>Actinomycetota</taxon>
        <taxon>Actinomycetes</taxon>
        <taxon>Mycobacteriales</taxon>
        <taxon>Gordoniaceae</taxon>
        <taxon>Gordonia</taxon>
    </lineage>
</organism>
<dbReference type="Pfam" id="PF05235">
    <property type="entry name" value="CHAD"/>
    <property type="match status" value="1"/>
</dbReference>
<dbReference type="InterPro" id="IPR023577">
    <property type="entry name" value="CYTH_domain"/>
</dbReference>
<dbReference type="InterPro" id="IPR007899">
    <property type="entry name" value="CHAD_dom"/>
</dbReference>
<accession>A0A7K3LTG5</accession>
<name>A0A7K3LTG5_9ACTN</name>
<dbReference type="SUPFAM" id="SSF55154">
    <property type="entry name" value="CYTH-like phosphatases"/>
    <property type="match status" value="1"/>
</dbReference>
<gene>
    <name evidence="4" type="ORF">GYA93_18455</name>
</gene>
<dbReference type="PANTHER" id="PTHR39339">
    <property type="entry name" value="SLR1444 PROTEIN"/>
    <property type="match status" value="1"/>
</dbReference>
<dbReference type="SMART" id="SM00880">
    <property type="entry name" value="CHAD"/>
    <property type="match status" value="1"/>
</dbReference>
<dbReference type="PROSITE" id="PS51707">
    <property type="entry name" value="CYTH"/>
    <property type="match status" value="1"/>
</dbReference>
<feature type="domain" description="CYTH" evidence="2">
    <location>
        <begin position="6"/>
        <end position="208"/>
    </location>
</feature>
<evidence type="ECO:0000313" key="4">
    <source>
        <dbReference type="EMBL" id="NDK91543.1"/>
    </source>
</evidence>
<evidence type="ECO:0000259" key="2">
    <source>
        <dbReference type="PROSITE" id="PS51707"/>
    </source>
</evidence>
<dbReference type="EMBL" id="JAADZU010000072">
    <property type="protein sequence ID" value="NDK91543.1"/>
    <property type="molecule type" value="Genomic_DNA"/>
</dbReference>
<sequence length="498" mass="53694">MAAAEQVEVELKFDVEAGATAPDLRVLPGVVAQRGPQTYALDATYLDTENLDLAGNKITLRRRTGGTDSGWHLKRPTGIPGARKELQVTFDEAPAAAGVPDDLLTPVLALTRNRPLVPVAVISTTRTVTTLLGVDDLPLAEFAEDAVTAQSLLPDGEARQWSEWEFELLEGGTPRLLKAAAKLLRASGGNEPSSASKLARAIGSTPTISEPRIGKRPTALELVVTDLAIHRNSLLAYDPEVRVDAYDAVHQMRVATRRIRSILSGFPTVLDRGRTAHIDRELRLLARILGDARDSEVQMEIDSGLLQGQSASPALIAALTGTETAIHDRALRAAHAAMGSDRYFRLLDDLDALIVDPPVGPDADIPAVAAVDKAIAKSRKQIRKAQADLAALTEGSDDWEEQLHTIRKRAKKLRYATDAGEPLQVKKHRQIASVAKRIQSALGDYNDTRINRARLAELAAGDNGLANSDLFLLGRIDALQEAAGDRAIAAYRRAAKDL</sequence>
<protein>
    <submittedName>
        <fullName evidence="4">CYTH and CHAD domain-containing protein</fullName>
    </submittedName>
</protein>
<dbReference type="PROSITE" id="PS51708">
    <property type="entry name" value="CHAD"/>
    <property type="match status" value="1"/>
</dbReference>
<keyword evidence="5" id="KW-1185">Reference proteome</keyword>
<dbReference type="Pfam" id="PF01928">
    <property type="entry name" value="CYTH"/>
    <property type="match status" value="1"/>
</dbReference>
<dbReference type="RefSeq" id="WP_059034848.1">
    <property type="nucleotide sequence ID" value="NZ_JAADZU010000072.1"/>
</dbReference>
<dbReference type="Proteomes" id="UP000466307">
    <property type="component" value="Unassembled WGS sequence"/>
</dbReference>
<comment type="caution">
    <text evidence="4">The sequence shown here is derived from an EMBL/GenBank/DDBJ whole genome shotgun (WGS) entry which is preliminary data.</text>
</comment>
<evidence type="ECO:0000313" key="5">
    <source>
        <dbReference type="Proteomes" id="UP000466307"/>
    </source>
</evidence>
<dbReference type="Gene3D" id="1.40.20.10">
    <property type="entry name" value="CHAD domain"/>
    <property type="match status" value="1"/>
</dbReference>
<dbReference type="InterPro" id="IPR038186">
    <property type="entry name" value="CHAD_dom_sf"/>
</dbReference>
<dbReference type="CDD" id="cd07374">
    <property type="entry name" value="CYTH-like_Pase"/>
    <property type="match status" value="1"/>
</dbReference>
<dbReference type="Gene3D" id="2.40.320.10">
    <property type="entry name" value="Hypothetical Protein Pfu-838710-001"/>
    <property type="match status" value="1"/>
</dbReference>
<feature type="domain" description="CHAD" evidence="3">
    <location>
        <begin position="216"/>
        <end position="496"/>
    </location>
</feature>
<dbReference type="PANTHER" id="PTHR39339:SF1">
    <property type="entry name" value="CHAD DOMAIN-CONTAINING PROTEIN"/>
    <property type="match status" value="1"/>
</dbReference>
<evidence type="ECO:0000256" key="1">
    <source>
        <dbReference type="SAM" id="Coils"/>
    </source>
</evidence>
<evidence type="ECO:0000259" key="3">
    <source>
        <dbReference type="PROSITE" id="PS51708"/>
    </source>
</evidence>
<dbReference type="AlphaFoldDB" id="A0A7K3LTG5"/>
<proteinExistence type="predicted"/>
<feature type="coiled-coil region" evidence="1">
    <location>
        <begin position="375"/>
        <end position="402"/>
    </location>
</feature>